<keyword evidence="6 9" id="KW-0812">Transmembrane</keyword>
<feature type="transmembrane region" description="Helical" evidence="9">
    <location>
        <begin position="63"/>
        <end position="83"/>
    </location>
</feature>
<dbReference type="AlphaFoldDB" id="A0A840HW09"/>
<reference evidence="11 12" key="1">
    <citation type="submission" date="2020-08" db="EMBL/GenBank/DDBJ databases">
        <title>Genomic Encyclopedia of Type Strains, Phase IV (KMG-IV): sequencing the most valuable type-strain genomes for metagenomic binning, comparative biology and taxonomic classification.</title>
        <authorList>
            <person name="Goeker M."/>
        </authorList>
    </citation>
    <scope>NUCLEOTIDE SEQUENCE [LARGE SCALE GENOMIC DNA]</scope>
    <source>
        <strain evidence="11 12">DSM 7465</strain>
    </source>
</reference>
<evidence type="ECO:0000256" key="1">
    <source>
        <dbReference type="ARBA" id="ARBA00004127"/>
    </source>
</evidence>
<evidence type="ECO:0000313" key="11">
    <source>
        <dbReference type="EMBL" id="MBB4641807.1"/>
    </source>
</evidence>
<dbReference type="Pfam" id="PF07238">
    <property type="entry name" value="PilZ"/>
    <property type="match status" value="1"/>
</dbReference>
<dbReference type="GO" id="GO:0035438">
    <property type="term" value="F:cyclic-di-GMP binding"/>
    <property type="evidence" value="ECO:0007669"/>
    <property type="project" value="InterPro"/>
</dbReference>
<evidence type="ECO:0000313" key="12">
    <source>
        <dbReference type="Proteomes" id="UP000575068"/>
    </source>
</evidence>
<keyword evidence="5 11" id="KW-0808">Transferase</keyword>
<keyword evidence="8 9" id="KW-0472">Membrane</keyword>
<keyword evidence="7 9" id="KW-1133">Transmembrane helix</keyword>
<gene>
    <name evidence="11" type="ORF">HNQ99_002120</name>
</gene>
<protein>
    <submittedName>
        <fullName evidence="11">Cellulose synthase (UDP-forming)</fullName>
        <ecNumber evidence="11">2.4.1.12</ecNumber>
    </submittedName>
</protein>
<dbReference type="GO" id="GO:0005886">
    <property type="term" value="C:plasma membrane"/>
    <property type="evidence" value="ECO:0007669"/>
    <property type="project" value="UniProtKB-SubCell"/>
</dbReference>
<feature type="transmembrane region" description="Helical" evidence="9">
    <location>
        <begin position="488"/>
        <end position="512"/>
    </location>
</feature>
<dbReference type="InterPro" id="IPR050321">
    <property type="entry name" value="Glycosyltr_2/OpgH_subfam"/>
</dbReference>
<comment type="caution">
    <text evidence="11">The sequence shown here is derived from an EMBL/GenBank/DDBJ whole genome shotgun (WGS) entry which is preliminary data.</text>
</comment>
<evidence type="ECO:0000256" key="5">
    <source>
        <dbReference type="ARBA" id="ARBA00022679"/>
    </source>
</evidence>
<dbReference type="PRINTS" id="PR01439">
    <property type="entry name" value="CELLSNTHASEA"/>
</dbReference>
<dbReference type="Proteomes" id="UP000575068">
    <property type="component" value="Unassembled WGS sequence"/>
</dbReference>
<dbReference type="EMBL" id="JACHOV010000007">
    <property type="protein sequence ID" value="MBB4641807.1"/>
    <property type="molecule type" value="Genomic_DNA"/>
</dbReference>
<dbReference type="Pfam" id="PF13641">
    <property type="entry name" value="Glyco_tranf_2_3"/>
    <property type="match status" value="1"/>
</dbReference>
<evidence type="ECO:0000256" key="7">
    <source>
        <dbReference type="ARBA" id="ARBA00022989"/>
    </source>
</evidence>
<dbReference type="RefSeq" id="WP_184475594.1">
    <property type="nucleotide sequence ID" value="NZ_JACHOV010000007.1"/>
</dbReference>
<evidence type="ECO:0000256" key="2">
    <source>
        <dbReference type="ARBA" id="ARBA00022475"/>
    </source>
</evidence>
<feature type="transmembrane region" description="Helical" evidence="9">
    <location>
        <begin position="457"/>
        <end position="476"/>
    </location>
</feature>
<keyword evidence="3" id="KW-0997">Cell inner membrane</keyword>
<sequence length="747" mass="83821">MYEAPRGTAWQWDRRAAKLAGAGVIKLHRIKPLGMVAFGTFLATSIFYFAYRLPLWNPEAPVLASLLLLAELFGVFTLILHVFSTWTLVERHAPSPPPGYEADIFITTWNESVEILRCTMLAAKQVAHARAIWLLDDGCRPEMEALARELQVKYVARTDRSHAKAGNLNNALTLSDAPFVAIFDCDHAPSPDFLERTLGYFMDPSVAFVQTPQDFYNVDSFQHRGSAGSKEAWHEQTLFYRAIQPGKDRWNATFFCGSCAVIRRRALEDIGGFATGTITEDMHTSLRLHKNGWSAVYHAEALAFGLSPANLEQYSTQRLRWGRGAMQVWAKEGILFRGRLTLVQRIAYLTSTITYFEGWQKAIVYSLPIIVLVTGKMPIIWTGWQFILIFATWLLSGMIVNEIFSRGYAKTVWTEEYNFLRFATFMKATMALVLPIKWQFSVTPKGLRGDTRLPVSLWPQMMIAAAGILSMMIGALRFHDHPYMPTGAFIANLFWVATSSALAIKALGFAMGRLHQRRSEHRFPIPLMARISTRDGAGRIKSRYCIAQDVSSLGMSLEVRKGQARGDMVAGELLLPSGPVPFQGRIARRTDMACNQNEMLGLQFGWSNTAAADALNACLYGNSLQWDVNGWAETRKRTWRSIRPFSRRNSQVIEQTWELGHLATPGRPGSVCLVRNEDGVYRVLSYAGLPGTSHLKLRVDGHDAADDLQLAGFRQYSVGGSPVQMALLADTHDIPTLFHREPAWIDK</sequence>
<feature type="transmembrane region" description="Helical" evidence="9">
    <location>
        <begin position="419"/>
        <end position="436"/>
    </location>
</feature>
<accession>A0A840HW09</accession>
<evidence type="ECO:0000259" key="10">
    <source>
        <dbReference type="Pfam" id="PF07238"/>
    </source>
</evidence>
<evidence type="ECO:0000256" key="8">
    <source>
        <dbReference type="ARBA" id="ARBA00023136"/>
    </source>
</evidence>
<comment type="subcellular location">
    <subcellularLocation>
        <location evidence="1">Endomembrane system</location>
        <topology evidence="1">Multi-pass membrane protein</topology>
    </subcellularLocation>
</comment>
<keyword evidence="4 11" id="KW-0328">Glycosyltransferase</keyword>
<evidence type="ECO:0000256" key="4">
    <source>
        <dbReference type="ARBA" id="ARBA00022676"/>
    </source>
</evidence>
<keyword evidence="12" id="KW-1185">Reference proteome</keyword>
<dbReference type="GO" id="GO:0006011">
    <property type="term" value="P:UDP-alpha-D-glucose metabolic process"/>
    <property type="evidence" value="ECO:0007669"/>
    <property type="project" value="InterPro"/>
</dbReference>
<evidence type="ECO:0000256" key="9">
    <source>
        <dbReference type="SAM" id="Phobius"/>
    </source>
</evidence>
<dbReference type="SUPFAM" id="SSF53448">
    <property type="entry name" value="Nucleotide-diphospho-sugar transferases"/>
    <property type="match status" value="1"/>
</dbReference>
<dbReference type="InterPro" id="IPR009875">
    <property type="entry name" value="PilZ_domain"/>
</dbReference>
<dbReference type="PANTHER" id="PTHR43867:SF2">
    <property type="entry name" value="CELLULOSE SYNTHASE CATALYTIC SUBUNIT A [UDP-FORMING]"/>
    <property type="match status" value="1"/>
</dbReference>
<feature type="domain" description="PilZ" evidence="10">
    <location>
        <begin position="516"/>
        <end position="620"/>
    </location>
</feature>
<name>A0A840HW09_9SPHN</name>
<dbReference type="InterPro" id="IPR003919">
    <property type="entry name" value="Cell_synth_A"/>
</dbReference>
<dbReference type="Gene3D" id="3.90.550.10">
    <property type="entry name" value="Spore Coat Polysaccharide Biosynthesis Protein SpsA, Chain A"/>
    <property type="match status" value="1"/>
</dbReference>
<proteinExistence type="predicted"/>
<organism evidence="11 12">
    <name type="scientific">Rhizorhapis suberifaciens</name>
    <name type="common">corky root of lettuce</name>
    <dbReference type="NCBI Taxonomy" id="13656"/>
    <lineage>
        <taxon>Bacteria</taxon>
        <taxon>Pseudomonadati</taxon>
        <taxon>Pseudomonadota</taxon>
        <taxon>Alphaproteobacteria</taxon>
        <taxon>Sphingomonadales</taxon>
        <taxon>Sphingomonadaceae</taxon>
        <taxon>Rhizorhapis</taxon>
    </lineage>
</organism>
<evidence type="ECO:0000256" key="3">
    <source>
        <dbReference type="ARBA" id="ARBA00022519"/>
    </source>
</evidence>
<dbReference type="GO" id="GO:0012505">
    <property type="term" value="C:endomembrane system"/>
    <property type="evidence" value="ECO:0007669"/>
    <property type="project" value="UniProtKB-SubCell"/>
</dbReference>
<dbReference type="EC" id="2.4.1.12" evidence="11"/>
<feature type="transmembrane region" description="Helical" evidence="9">
    <location>
        <begin position="379"/>
        <end position="399"/>
    </location>
</feature>
<dbReference type="PANTHER" id="PTHR43867">
    <property type="entry name" value="CELLULOSE SYNTHASE CATALYTIC SUBUNIT A [UDP-FORMING]"/>
    <property type="match status" value="1"/>
</dbReference>
<dbReference type="Gene3D" id="2.40.10.220">
    <property type="entry name" value="predicted glycosyltransferase like domains"/>
    <property type="match status" value="1"/>
</dbReference>
<dbReference type="InterPro" id="IPR029044">
    <property type="entry name" value="Nucleotide-diphossugar_trans"/>
</dbReference>
<keyword evidence="2" id="KW-1003">Cell membrane</keyword>
<feature type="transmembrane region" description="Helical" evidence="9">
    <location>
        <begin position="33"/>
        <end position="51"/>
    </location>
</feature>
<dbReference type="CDD" id="cd06421">
    <property type="entry name" value="CESA_CelA_like"/>
    <property type="match status" value="1"/>
</dbReference>
<evidence type="ECO:0000256" key="6">
    <source>
        <dbReference type="ARBA" id="ARBA00022692"/>
    </source>
</evidence>
<dbReference type="GO" id="GO:0016760">
    <property type="term" value="F:cellulose synthase (UDP-forming) activity"/>
    <property type="evidence" value="ECO:0007669"/>
    <property type="project" value="UniProtKB-EC"/>
</dbReference>